<dbReference type="InterPro" id="IPR050768">
    <property type="entry name" value="UPF0353/GerABKA_families"/>
</dbReference>
<dbReference type="STRING" id="665467.SAMN02982931_01060"/>
<keyword evidence="1" id="KW-0472">Membrane</keyword>
<dbReference type="Gene3D" id="3.40.50.410">
    <property type="entry name" value="von Willebrand factor, type A domain"/>
    <property type="match status" value="1"/>
</dbReference>
<dbReference type="RefSeq" id="WP_090875246.1">
    <property type="nucleotide sequence ID" value="NZ_FMXQ01000002.1"/>
</dbReference>
<sequence>MIELAFPWALLLLPAPWLVARFAPPWREQAPALRFPFFHRITSAAGVEPKAGSVIRARLRFQMAAAIIVWVLLVLALSWPERVGEPIELDKAARDLALAVDISGSMDQRDFVTADGSRIQRLQGVKDVVGRFIDEREGDRVSLIVFGSQAFMQAPFTEDLQTVRDLLDQTEVGMAGPHTVIGDAIGLAIRAFESSEIDQRLLVLLSDGQDTGSKMTPVNAAEIAASKGVQIFTIGVGDPDGEGENRVDPASLEDIATRAGGEFFFADDQEGLAAIYERIDELTPRDVETLTWRPRQPLAHWLLGLAALIALAATGWLEWQTGRRAVA</sequence>
<proteinExistence type="predicted"/>
<gene>
    <name evidence="3" type="ORF">SAMN02982931_01060</name>
</gene>
<dbReference type="Pfam" id="PF00092">
    <property type="entry name" value="VWA"/>
    <property type="match status" value="1"/>
</dbReference>
<protein>
    <submittedName>
        <fullName evidence="3">Ca-activated chloride channel family protein</fullName>
    </submittedName>
</protein>
<reference evidence="3 4" key="1">
    <citation type="submission" date="2016-10" db="EMBL/GenBank/DDBJ databases">
        <authorList>
            <person name="de Groot N.N."/>
        </authorList>
    </citation>
    <scope>NUCLEOTIDE SEQUENCE [LARGE SCALE GENOMIC DNA]</scope>
    <source>
        <strain evidence="3 4">ATCC 35022</strain>
    </source>
</reference>
<feature type="domain" description="VWFA" evidence="2">
    <location>
        <begin position="95"/>
        <end position="279"/>
    </location>
</feature>
<dbReference type="InterPro" id="IPR036465">
    <property type="entry name" value="vWFA_dom_sf"/>
</dbReference>
<name>A0A1G6B0D7_9HYPH</name>
<dbReference type="PANTHER" id="PTHR22550">
    <property type="entry name" value="SPORE GERMINATION PROTEIN"/>
    <property type="match status" value="1"/>
</dbReference>
<dbReference type="OrthoDB" id="6206554at2"/>
<evidence type="ECO:0000313" key="4">
    <source>
        <dbReference type="Proteomes" id="UP000199071"/>
    </source>
</evidence>
<evidence type="ECO:0000313" key="3">
    <source>
        <dbReference type="EMBL" id="SDB13983.1"/>
    </source>
</evidence>
<evidence type="ECO:0000256" key="1">
    <source>
        <dbReference type="SAM" id="Phobius"/>
    </source>
</evidence>
<accession>A0A1G6B0D7</accession>
<dbReference type="SMART" id="SM00327">
    <property type="entry name" value="VWA"/>
    <property type="match status" value="1"/>
</dbReference>
<keyword evidence="4" id="KW-1185">Reference proteome</keyword>
<organism evidence="3 4">
    <name type="scientific">Bauldia litoralis</name>
    <dbReference type="NCBI Taxonomy" id="665467"/>
    <lineage>
        <taxon>Bacteria</taxon>
        <taxon>Pseudomonadati</taxon>
        <taxon>Pseudomonadota</taxon>
        <taxon>Alphaproteobacteria</taxon>
        <taxon>Hyphomicrobiales</taxon>
        <taxon>Kaistiaceae</taxon>
        <taxon>Bauldia</taxon>
    </lineage>
</organism>
<evidence type="ECO:0000259" key="2">
    <source>
        <dbReference type="PROSITE" id="PS50234"/>
    </source>
</evidence>
<dbReference type="InterPro" id="IPR002035">
    <property type="entry name" value="VWF_A"/>
</dbReference>
<keyword evidence="1" id="KW-1133">Transmembrane helix</keyword>
<dbReference type="EMBL" id="FMXQ01000002">
    <property type="protein sequence ID" value="SDB13983.1"/>
    <property type="molecule type" value="Genomic_DNA"/>
</dbReference>
<dbReference type="Proteomes" id="UP000199071">
    <property type="component" value="Unassembled WGS sequence"/>
</dbReference>
<dbReference type="SUPFAM" id="SSF53300">
    <property type="entry name" value="vWA-like"/>
    <property type="match status" value="1"/>
</dbReference>
<feature type="transmembrane region" description="Helical" evidence="1">
    <location>
        <begin position="298"/>
        <end position="317"/>
    </location>
</feature>
<keyword evidence="1" id="KW-0812">Transmembrane</keyword>
<dbReference type="PANTHER" id="PTHR22550:SF18">
    <property type="entry name" value="VWFA DOMAIN-CONTAINING PROTEIN"/>
    <property type="match status" value="1"/>
</dbReference>
<dbReference type="PROSITE" id="PS50234">
    <property type="entry name" value="VWFA"/>
    <property type="match status" value="1"/>
</dbReference>
<dbReference type="AlphaFoldDB" id="A0A1G6B0D7"/>